<dbReference type="GO" id="GO:0004252">
    <property type="term" value="F:serine-type endopeptidase activity"/>
    <property type="evidence" value="ECO:0007669"/>
    <property type="project" value="UniProtKB-UniRule"/>
</dbReference>
<evidence type="ECO:0000256" key="1">
    <source>
        <dbReference type="ARBA" id="ARBA00011073"/>
    </source>
</evidence>
<dbReference type="GO" id="GO:0006508">
    <property type="term" value="P:proteolysis"/>
    <property type="evidence" value="ECO:0007669"/>
    <property type="project" value="UniProtKB-KW"/>
</dbReference>
<dbReference type="InterPro" id="IPR023828">
    <property type="entry name" value="Peptidase_S8_Ser-AS"/>
</dbReference>
<evidence type="ECO:0000256" key="8">
    <source>
        <dbReference type="SAM" id="MobiDB-lite"/>
    </source>
</evidence>
<feature type="active site" description="Charge relay system" evidence="6 7">
    <location>
        <position position="153"/>
    </location>
</feature>
<feature type="chain" id="PRO_5042815202" evidence="9">
    <location>
        <begin position="28"/>
        <end position="756"/>
    </location>
</feature>
<evidence type="ECO:0000256" key="2">
    <source>
        <dbReference type="ARBA" id="ARBA00022670"/>
    </source>
</evidence>
<dbReference type="PANTHER" id="PTHR10795">
    <property type="entry name" value="PROPROTEIN CONVERTASE SUBTILISIN/KEXIN"/>
    <property type="match status" value="1"/>
</dbReference>
<evidence type="ECO:0000259" key="12">
    <source>
        <dbReference type="Pfam" id="PF17766"/>
    </source>
</evidence>
<dbReference type="CDD" id="cd04852">
    <property type="entry name" value="Peptidases_S8_3"/>
    <property type="match status" value="1"/>
</dbReference>
<dbReference type="InterPro" id="IPR045051">
    <property type="entry name" value="SBT"/>
</dbReference>
<evidence type="ECO:0000313" key="14">
    <source>
        <dbReference type="Proteomes" id="UP001346149"/>
    </source>
</evidence>
<evidence type="ECO:0000259" key="11">
    <source>
        <dbReference type="Pfam" id="PF05922"/>
    </source>
</evidence>
<dbReference type="Pfam" id="PF05922">
    <property type="entry name" value="Inhibitor_I9"/>
    <property type="match status" value="1"/>
</dbReference>
<feature type="region of interest" description="Disordered" evidence="8">
    <location>
        <begin position="224"/>
        <end position="250"/>
    </location>
</feature>
<dbReference type="CDD" id="cd02120">
    <property type="entry name" value="PA_subtilisin_like"/>
    <property type="match status" value="1"/>
</dbReference>
<comment type="caution">
    <text evidence="13">The sequence shown here is derived from an EMBL/GenBank/DDBJ whole genome shotgun (WGS) entry which is preliminary data.</text>
</comment>
<dbReference type="EMBL" id="JAXQNO010000006">
    <property type="protein sequence ID" value="KAK4795878.1"/>
    <property type="molecule type" value="Genomic_DNA"/>
</dbReference>
<feature type="domain" description="Subtilisin-like protease fibronectin type-III" evidence="12">
    <location>
        <begin position="657"/>
        <end position="752"/>
    </location>
</feature>
<dbReference type="InterPro" id="IPR015500">
    <property type="entry name" value="Peptidase_S8_subtilisin-rel"/>
</dbReference>
<proteinExistence type="inferred from homology"/>
<dbReference type="Gene3D" id="2.60.40.2310">
    <property type="match status" value="1"/>
</dbReference>
<keyword evidence="4 7" id="KW-0378">Hydrolase</keyword>
<feature type="active site" description="Charge relay system" evidence="6 7">
    <location>
        <position position="244"/>
    </location>
</feature>
<dbReference type="AlphaFoldDB" id="A0AAN7MH64"/>
<evidence type="ECO:0000256" key="6">
    <source>
        <dbReference type="PIRSR" id="PIRSR615500-1"/>
    </source>
</evidence>
<dbReference type="PROSITE" id="PS51892">
    <property type="entry name" value="SUBTILASE"/>
    <property type="match status" value="1"/>
</dbReference>
<feature type="signal peptide" evidence="9">
    <location>
        <begin position="1"/>
        <end position="27"/>
    </location>
</feature>
<keyword evidence="3 9" id="KW-0732">Signal</keyword>
<keyword evidence="2 7" id="KW-0645">Protease</keyword>
<dbReference type="Pfam" id="PF00082">
    <property type="entry name" value="Peptidase_S8"/>
    <property type="match status" value="1"/>
</dbReference>
<dbReference type="SUPFAM" id="SSF52743">
    <property type="entry name" value="Subtilisin-like"/>
    <property type="match status" value="1"/>
</dbReference>
<feature type="compositionally biased region" description="Polar residues" evidence="8">
    <location>
        <begin position="224"/>
        <end position="234"/>
    </location>
</feature>
<dbReference type="InterPro" id="IPR000209">
    <property type="entry name" value="Peptidase_S8/S53_dom"/>
</dbReference>
<dbReference type="Pfam" id="PF17766">
    <property type="entry name" value="fn3_6"/>
    <property type="match status" value="1"/>
</dbReference>
<feature type="domain" description="Peptidase S8/S53" evidence="10">
    <location>
        <begin position="275"/>
        <end position="578"/>
    </location>
</feature>
<dbReference type="Proteomes" id="UP001346149">
    <property type="component" value="Unassembled WGS sequence"/>
</dbReference>
<dbReference type="Gene3D" id="3.40.50.200">
    <property type="entry name" value="Peptidase S8/S53 domain"/>
    <property type="match status" value="2"/>
</dbReference>
<dbReference type="InterPro" id="IPR010259">
    <property type="entry name" value="S8pro/Inhibitor_I9"/>
</dbReference>
<dbReference type="PROSITE" id="PS00138">
    <property type="entry name" value="SUBTILASE_SER"/>
    <property type="match status" value="1"/>
</dbReference>
<evidence type="ECO:0000256" key="3">
    <source>
        <dbReference type="ARBA" id="ARBA00022729"/>
    </source>
</evidence>
<reference evidence="13 14" key="1">
    <citation type="journal article" date="2023" name="Hortic Res">
        <title>Pangenome of water caltrop reveals structural variations and asymmetric subgenome divergence after allopolyploidization.</title>
        <authorList>
            <person name="Zhang X."/>
            <person name="Chen Y."/>
            <person name="Wang L."/>
            <person name="Yuan Y."/>
            <person name="Fang M."/>
            <person name="Shi L."/>
            <person name="Lu R."/>
            <person name="Comes H.P."/>
            <person name="Ma Y."/>
            <person name="Chen Y."/>
            <person name="Huang G."/>
            <person name="Zhou Y."/>
            <person name="Zheng Z."/>
            <person name="Qiu Y."/>
        </authorList>
    </citation>
    <scope>NUCLEOTIDE SEQUENCE [LARGE SCALE GENOMIC DNA]</scope>
    <source>
        <strain evidence="13">F231</strain>
    </source>
</reference>
<dbReference type="InterPro" id="IPR037045">
    <property type="entry name" value="S8pro/Inhibitor_I9_sf"/>
</dbReference>
<evidence type="ECO:0000256" key="4">
    <source>
        <dbReference type="ARBA" id="ARBA00022801"/>
    </source>
</evidence>
<name>A0AAN7MH64_TRANT</name>
<evidence type="ECO:0000256" key="9">
    <source>
        <dbReference type="SAM" id="SignalP"/>
    </source>
</evidence>
<feature type="domain" description="Inhibitor I9" evidence="11">
    <location>
        <begin position="36"/>
        <end position="119"/>
    </location>
</feature>
<evidence type="ECO:0000259" key="10">
    <source>
        <dbReference type="Pfam" id="PF00082"/>
    </source>
</evidence>
<sequence length="756" mass="81594">MASNPLLPSQLLPLAISFISLLISSTAFKYDPARPYVVYMGSSSSEVRDNAEAAELSHLRMLNSLSSSRQGNQLKTSLIHHYYHTFRGFSTMLTQDEASLLSGHDNVVSVFPDPILHLHTTRSWDFLGMGFSDRTRSGYLLNPSNDVIIGIIDTGKSIQIITSHVILFSPAGRIWPESPSLSDEGVGEIPSRWKGICMEGPDFSKSVCNRKLIGARYYITEPTSNGNTTHSTRLGDSPRDSVGHGTHTASIAGGAPVANASYYGLARGTTRGGSPSTRISSYKACTEDGCSGAFHAEQMGVLVVCSGGNDGPDPYTIVNSAPWIFTVAASTIDREFRSTVILGNGREFEGSAISFSNLTSSETYPLVFGEKAAGNFTPAYEARNCYPGSLDTRKVSGKIVVCIDTDPTLSRRMKKFVVEDAEAKGIILIDENQKGIPFDSGVFPFAQADHVVGLEILKYMNSIKSPTATILPTSEISNFRPAPVVAYFSSRGPGGLTENILKPDVMAPGVAILAAVVPNTEPGNVPYGKKPSGYSIKSGTSMACPHVAGAAAILMSVHSGWTSSMVKSALMTTATLDNNMGNLLTNSSELFANPHEMGSGEISPYKALHPGLVFETGTEDYLNFLCYQGYSEKNIRSMSRMSFNCPKDPVDELISSINYPSISISKLDKNGPIKIVKRTVRNVGSRNSIYTASIQSPTGLGVKVNPDRIVFGWSTKRVSYTVYFYGKEAPSGYSFGYLTWSDGRHHVRTVFSVNVV</sequence>
<comment type="similarity">
    <text evidence="1 7">Belongs to the peptidase S8 family.</text>
</comment>
<feature type="active site" description="Charge relay system" evidence="6 7">
    <location>
        <position position="541"/>
    </location>
</feature>
<gene>
    <name evidence="13" type="ORF">SAY86_028204</name>
</gene>
<keyword evidence="5 7" id="KW-0720">Serine protease</keyword>
<dbReference type="Gene3D" id="3.50.30.30">
    <property type="match status" value="1"/>
</dbReference>
<evidence type="ECO:0000256" key="5">
    <source>
        <dbReference type="ARBA" id="ARBA00022825"/>
    </source>
</evidence>
<dbReference type="InterPro" id="IPR036852">
    <property type="entry name" value="Peptidase_S8/S53_dom_sf"/>
</dbReference>
<keyword evidence="14" id="KW-1185">Reference proteome</keyword>
<protein>
    <submittedName>
        <fullName evidence="13">Uncharacterized protein</fullName>
    </submittedName>
</protein>
<dbReference type="InterPro" id="IPR034197">
    <property type="entry name" value="Peptidases_S8_3"/>
</dbReference>
<dbReference type="PRINTS" id="PR00723">
    <property type="entry name" value="SUBTILISIN"/>
</dbReference>
<dbReference type="InterPro" id="IPR041469">
    <property type="entry name" value="Subtilisin-like_FN3"/>
</dbReference>
<evidence type="ECO:0000313" key="13">
    <source>
        <dbReference type="EMBL" id="KAK4795878.1"/>
    </source>
</evidence>
<organism evidence="13 14">
    <name type="scientific">Trapa natans</name>
    <name type="common">Water chestnut</name>
    <dbReference type="NCBI Taxonomy" id="22666"/>
    <lineage>
        <taxon>Eukaryota</taxon>
        <taxon>Viridiplantae</taxon>
        <taxon>Streptophyta</taxon>
        <taxon>Embryophyta</taxon>
        <taxon>Tracheophyta</taxon>
        <taxon>Spermatophyta</taxon>
        <taxon>Magnoliopsida</taxon>
        <taxon>eudicotyledons</taxon>
        <taxon>Gunneridae</taxon>
        <taxon>Pentapetalae</taxon>
        <taxon>rosids</taxon>
        <taxon>malvids</taxon>
        <taxon>Myrtales</taxon>
        <taxon>Lythraceae</taxon>
        <taxon>Trapa</taxon>
    </lineage>
</organism>
<accession>A0AAN7MH64</accession>
<evidence type="ECO:0000256" key="7">
    <source>
        <dbReference type="PROSITE-ProRule" id="PRU01240"/>
    </source>
</evidence>
<dbReference type="Gene3D" id="3.30.70.80">
    <property type="entry name" value="Peptidase S8 propeptide/proteinase inhibitor I9"/>
    <property type="match status" value="1"/>
</dbReference>